<gene>
    <name evidence="1" type="ORF">D2917_30495</name>
</gene>
<name>A0A5P3VSU9_9BURK</name>
<organism evidence="1 2">
    <name type="scientific">Cupriavidus oxalaticus</name>
    <dbReference type="NCBI Taxonomy" id="96344"/>
    <lineage>
        <taxon>Bacteria</taxon>
        <taxon>Pseudomonadati</taxon>
        <taxon>Pseudomonadota</taxon>
        <taxon>Betaproteobacteria</taxon>
        <taxon>Burkholderiales</taxon>
        <taxon>Burkholderiaceae</taxon>
        <taxon>Cupriavidus</taxon>
    </lineage>
</organism>
<proteinExistence type="predicted"/>
<evidence type="ECO:0000313" key="2">
    <source>
        <dbReference type="Proteomes" id="UP000325743"/>
    </source>
</evidence>
<dbReference type="AlphaFoldDB" id="A0A5P3VSU9"/>
<geneLocation type="plasmid" evidence="1">
    <name>unnamed1</name>
</geneLocation>
<evidence type="ECO:0000313" key="1">
    <source>
        <dbReference type="EMBL" id="QEZ48633.1"/>
    </source>
</evidence>
<dbReference type="EMBL" id="CP032520">
    <property type="protein sequence ID" value="QEZ48633.1"/>
    <property type="molecule type" value="Genomic_DNA"/>
</dbReference>
<keyword evidence="1" id="KW-0614">Plasmid</keyword>
<sequence>MWFVAVVMLDHGAVHAAPLDAPRAEDAIHAGVRRMATWPAESEQRDSRALTCRGDYEMMTAQSAVECFAAEEVA</sequence>
<protein>
    <submittedName>
        <fullName evidence="1">Uncharacterized protein</fullName>
    </submittedName>
</protein>
<dbReference type="Proteomes" id="UP000325743">
    <property type="component" value="Plasmid unnamed1"/>
</dbReference>
<reference evidence="1 2" key="1">
    <citation type="submission" date="2018-09" db="EMBL/GenBank/DDBJ databases">
        <title>Complete genome sequence of Cupriavidus oxalaticus T2, a bacterium capable of phenol tolerance and degradation.</title>
        <authorList>
            <person name="Yan J."/>
        </authorList>
    </citation>
    <scope>NUCLEOTIDE SEQUENCE [LARGE SCALE GENOMIC DNA]</scope>
    <source>
        <strain evidence="1 2">T2</strain>
        <plasmid evidence="1 2">unnamed1</plasmid>
    </source>
</reference>
<accession>A0A5P3VSU9</accession>